<sequence>MYSFEGLGFVNPAVKPVRASPATGKSCTRYRVLTRVSTPTAPQGPPDLSNLKAGIARPERYTSSDWARNLTNLPRSSVLRRIQSHLLWNIFMAAAVGLAHEVNQDFVLFHLSTLPHMLLGTAASLLLVFRTNSAYDRFWEGRKLWGTLINRCRNLASLAVTNMEDPTRVVPLVAAFAYLLGQHLQGEVRMSTMPIKLQDDELREIGKGGNVPYRVAAMIREEIRGVGNNGEFPASAVRVSMEEDVTTLIDVMGACERIVKTPVPLAYSRHTSRFLSVYAFTLPLILVDKEGLMVVLSVLMITWALFGIEEIGHMIEDPFTPKSVSLPLRDYAITIHGSLEELVGHKLTE</sequence>
<dbReference type="GO" id="GO:0005886">
    <property type="term" value="C:plasma membrane"/>
    <property type="evidence" value="ECO:0007669"/>
    <property type="project" value="UniProtKB-SubCell"/>
</dbReference>
<dbReference type="EMBL" id="JAMWBK010000003">
    <property type="protein sequence ID" value="KAJ8907031.1"/>
    <property type="molecule type" value="Genomic_DNA"/>
</dbReference>
<keyword evidence="6" id="KW-0406">Ion transport</keyword>
<protein>
    <submittedName>
        <fullName evidence="8">Uncharacterized protein</fullName>
    </submittedName>
</protein>
<evidence type="ECO:0000256" key="6">
    <source>
        <dbReference type="ARBA" id="ARBA00023065"/>
    </source>
</evidence>
<keyword evidence="3" id="KW-1003">Cell membrane</keyword>
<keyword evidence="5" id="KW-1133">Transmembrane helix</keyword>
<keyword evidence="7" id="KW-0472">Membrane</keyword>
<dbReference type="GO" id="GO:0005254">
    <property type="term" value="F:chloride channel activity"/>
    <property type="evidence" value="ECO:0007669"/>
    <property type="project" value="InterPro"/>
</dbReference>
<evidence type="ECO:0000256" key="4">
    <source>
        <dbReference type="ARBA" id="ARBA00022692"/>
    </source>
</evidence>
<dbReference type="PANTHER" id="PTHR33281">
    <property type="entry name" value="UPF0187 PROTEIN YNEE"/>
    <property type="match status" value="1"/>
</dbReference>
<organism evidence="8 9">
    <name type="scientific">Rhodosorus marinus</name>
    <dbReference type="NCBI Taxonomy" id="101924"/>
    <lineage>
        <taxon>Eukaryota</taxon>
        <taxon>Rhodophyta</taxon>
        <taxon>Stylonematophyceae</taxon>
        <taxon>Stylonematales</taxon>
        <taxon>Stylonemataceae</taxon>
        <taxon>Rhodosorus</taxon>
    </lineage>
</organism>
<dbReference type="PANTHER" id="PTHR33281:SF19">
    <property type="entry name" value="VOLTAGE-DEPENDENT ANION CHANNEL-FORMING PROTEIN YNEE"/>
    <property type="match status" value="1"/>
</dbReference>
<reference evidence="8 9" key="1">
    <citation type="journal article" date="2023" name="Nat. Commun.">
        <title>Origin of minicircular mitochondrial genomes in red algae.</title>
        <authorList>
            <person name="Lee Y."/>
            <person name="Cho C.H."/>
            <person name="Lee Y.M."/>
            <person name="Park S.I."/>
            <person name="Yang J.H."/>
            <person name="West J.A."/>
            <person name="Bhattacharya D."/>
            <person name="Yoon H.S."/>
        </authorList>
    </citation>
    <scope>NUCLEOTIDE SEQUENCE [LARGE SCALE GENOMIC DNA]</scope>
    <source>
        <strain evidence="8 9">CCMP1338</strain>
        <tissue evidence="8">Whole cell</tissue>
    </source>
</reference>
<gene>
    <name evidence="8" type="ORF">NDN08_003514</name>
</gene>
<keyword evidence="4" id="KW-0812">Transmembrane</keyword>
<keyword evidence="2" id="KW-0813">Transport</keyword>
<dbReference type="Proteomes" id="UP001157974">
    <property type="component" value="Unassembled WGS sequence"/>
</dbReference>
<comment type="caution">
    <text evidence="8">The sequence shown here is derived from an EMBL/GenBank/DDBJ whole genome shotgun (WGS) entry which is preliminary data.</text>
</comment>
<evidence type="ECO:0000256" key="2">
    <source>
        <dbReference type="ARBA" id="ARBA00022448"/>
    </source>
</evidence>
<evidence type="ECO:0000256" key="1">
    <source>
        <dbReference type="ARBA" id="ARBA00004651"/>
    </source>
</evidence>
<dbReference type="InterPro" id="IPR044669">
    <property type="entry name" value="YneE/VCCN1/2-like"/>
</dbReference>
<evidence type="ECO:0000256" key="7">
    <source>
        <dbReference type="ARBA" id="ARBA00023136"/>
    </source>
</evidence>
<accession>A0AAV8V2P8</accession>
<evidence type="ECO:0000256" key="5">
    <source>
        <dbReference type="ARBA" id="ARBA00022989"/>
    </source>
</evidence>
<evidence type="ECO:0000256" key="3">
    <source>
        <dbReference type="ARBA" id="ARBA00022475"/>
    </source>
</evidence>
<proteinExistence type="predicted"/>
<dbReference type="Pfam" id="PF25539">
    <property type="entry name" value="Bestrophin_2"/>
    <property type="match status" value="1"/>
</dbReference>
<evidence type="ECO:0000313" key="8">
    <source>
        <dbReference type="EMBL" id="KAJ8907031.1"/>
    </source>
</evidence>
<keyword evidence="9" id="KW-1185">Reference proteome</keyword>
<dbReference type="AlphaFoldDB" id="A0AAV8V2P8"/>
<evidence type="ECO:0000313" key="9">
    <source>
        <dbReference type="Proteomes" id="UP001157974"/>
    </source>
</evidence>
<comment type="subcellular location">
    <subcellularLocation>
        <location evidence="1">Cell membrane</location>
        <topology evidence="1">Multi-pass membrane protein</topology>
    </subcellularLocation>
</comment>
<name>A0AAV8V2P8_9RHOD</name>